<sequence length="121" mass="12776">MAYSNAWLIWHALPAAAAVIVGAGVLLAAKGTARHKGVGRLWVGLMLWVAASSFVLADHFSWIHLLSGWTLLSLTLAIIAIRRGHRRAHQRHMLGCAGGLLIAGALAVLTPGRLTAGLFGL</sequence>
<keyword evidence="1" id="KW-1133">Transmembrane helix</keyword>
<evidence type="ECO:0000313" key="2">
    <source>
        <dbReference type="EMBL" id="QGG81134.1"/>
    </source>
</evidence>
<accession>A0A5Q2QDB3</accession>
<dbReference type="KEGG" id="llp:GH975_11395"/>
<organism evidence="2 3">
    <name type="scientific">Litorivicinus lipolyticus</name>
    <dbReference type="NCBI Taxonomy" id="418701"/>
    <lineage>
        <taxon>Bacteria</taxon>
        <taxon>Pseudomonadati</taxon>
        <taxon>Pseudomonadota</taxon>
        <taxon>Gammaproteobacteria</taxon>
        <taxon>Oceanospirillales</taxon>
        <taxon>Litorivicinaceae</taxon>
        <taxon>Litorivicinus</taxon>
    </lineage>
</organism>
<reference evidence="2 3" key="1">
    <citation type="submission" date="2019-11" db="EMBL/GenBank/DDBJ databases">
        <authorList>
            <person name="Khan S.A."/>
            <person name="Jeon C.O."/>
            <person name="Chun B.H."/>
        </authorList>
    </citation>
    <scope>NUCLEOTIDE SEQUENCE [LARGE SCALE GENOMIC DNA]</scope>
    <source>
        <strain evidence="2 3">IMCC 1097</strain>
    </source>
</reference>
<evidence type="ECO:0008006" key="4">
    <source>
        <dbReference type="Google" id="ProtNLM"/>
    </source>
</evidence>
<dbReference type="AlphaFoldDB" id="A0A5Q2QDB3"/>
<feature type="transmembrane region" description="Helical" evidence="1">
    <location>
        <begin position="6"/>
        <end position="29"/>
    </location>
</feature>
<dbReference type="RefSeq" id="WP_153714637.1">
    <property type="nucleotide sequence ID" value="NZ_CP045871.1"/>
</dbReference>
<feature type="transmembrane region" description="Helical" evidence="1">
    <location>
        <begin position="63"/>
        <end position="81"/>
    </location>
</feature>
<gene>
    <name evidence="2" type="ORF">GH975_11395</name>
</gene>
<name>A0A5Q2QDB3_9GAMM</name>
<feature type="transmembrane region" description="Helical" evidence="1">
    <location>
        <begin position="93"/>
        <end position="112"/>
    </location>
</feature>
<evidence type="ECO:0000313" key="3">
    <source>
        <dbReference type="Proteomes" id="UP000388235"/>
    </source>
</evidence>
<dbReference type="OrthoDB" id="3749011at2"/>
<proteinExistence type="predicted"/>
<dbReference type="EMBL" id="CP045871">
    <property type="protein sequence ID" value="QGG81134.1"/>
    <property type="molecule type" value="Genomic_DNA"/>
</dbReference>
<feature type="transmembrane region" description="Helical" evidence="1">
    <location>
        <begin position="41"/>
        <end position="57"/>
    </location>
</feature>
<protein>
    <recommendedName>
        <fullName evidence="4">DUF2306 domain-containing protein</fullName>
    </recommendedName>
</protein>
<keyword evidence="3" id="KW-1185">Reference proteome</keyword>
<dbReference type="Proteomes" id="UP000388235">
    <property type="component" value="Chromosome"/>
</dbReference>
<keyword evidence="1" id="KW-0472">Membrane</keyword>
<evidence type="ECO:0000256" key="1">
    <source>
        <dbReference type="SAM" id="Phobius"/>
    </source>
</evidence>
<keyword evidence="1" id="KW-0812">Transmembrane</keyword>